<dbReference type="RefSeq" id="WP_066627301.1">
    <property type="nucleotide sequence ID" value="NZ_FQXL01000038.1"/>
</dbReference>
<dbReference type="GO" id="GO:0005737">
    <property type="term" value="C:cytoplasm"/>
    <property type="evidence" value="ECO:0007669"/>
    <property type="project" value="UniProtKB-SubCell"/>
</dbReference>
<dbReference type="InterPro" id="IPR009000">
    <property type="entry name" value="Transl_B-barrel_sf"/>
</dbReference>
<evidence type="ECO:0000256" key="7">
    <source>
        <dbReference type="ARBA" id="ARBA00025526"/>
    </source>
</evidence>
<evidence type="ECO:0000256" key="1">
    <source>
        <dbReference type="ARBA" id="ARBA00004496"/>
    </source>
</evidence>
<dbReference type="SUPFAM" id="SSF46785">
    <property type="entry name" value="Winged helix' DNA-binding domain"/>
    <property type="match status" value="3"/>
</dbReference>
<dbReference type="InterPro" id="IPR050055">
    <property type="entry name" value="EF-Tu_GTPase"/>
</dbReference>
<dbReference type="Pfam" id="PF00009">
    <property type="entry name" value="GTP_EFTU"/>
    <property type="match status" value="1"/>
</dbReference>
<evidence type="ECO:0000313" key="10">
    <source>
        <dbReference type="EMBL" id="KZL90023.1"/>
    </source>
</evidence>
<dbReference type="NCBIfam" id="TIGR00475">
    <property type="entry name" value="selB"/>
    <property type="match status" value="1"/>
</dbReference>
<dbReference type="Pfam" id="PF09106">
    <property type="entry name" value="WHD_2nd_SelB"/>
    <property type="match status" value="1"/>
</dbReference>
<keyword evidence="11" id="KW-1185">Reference proteome</keyword>
<comment type="function">
    <text evidence="7">Translation factor necessary for the incorporation of selenocysteine into proteins. It probably replaces EF-Tu for the insertion of selenocysteine directed by the UGA codon. SelB binds GTP and GDP.</text>
</comment>
<dbReference type="AlphaFoldDB" id="A0A162RK03"/>
<dbReference type="InterPro" id="IPR015191">
    <property type="entry name" value="SelB_WHD4"/>
</dbReference>
<comment type="caution">
    <text evidence="10">The sequence shown here is derived from an EMBL/GenBank/DDBJ whole genome shotgun (WGS) entry which is preliminary data.</text>
</comment>
<evidence type="ECO:0000256" key="6">
    <source>
        <dbReference type="ARBA" id="ARBA00023134"/>
    </source>
</evidence>
<dbReference type="EMBL" id="LWAE01000006">
    <property type="protein sequence ID" value="KZL90023.1"/>
    <property type="molecule type" value="Genomic_DNA"/>
</dbReference>
<name>A0A162RK03_9CLOT</name>
<dbReference type="PRINTS" id="PR00315">
    <property type="entry name" value="ELONGATNFCT"/>
</dbReference>
<keyword evidence="3" id="KW-0963">Cytoplasm</keyword>
<dbReference type="GO" id="GO:0003723">
    <property type="term" value="F:RNA binding"/>
    <property type="evidence" value="ECO:0007669"/>
    <property type="project" value="InterPro"/>
</dbReference>
<dbReference type="GO" id="GO:0003746">
    <property type="term" value="F:translation elongation factor activity"/>
    <property type="evidence" value="ECO:0007669"/>
    <property type="project" value="UniProtKB-KW"/>
</dbReference>
<accession>A0A162RK03</accession>
<dbReference type="InterPro" id="IPR031157">
    <property type="entry name" value="G_TR_CS"/>
</dbReference>
<evidence type="ECO:0000259" key="9">
    <source>
        <dbReference type="PROSITE" id="PS51722"/>
    </source>
</evidence>
<organism evidence="10 11">
    <name type="scientific">Clostridium magnum DSM 2767</name>
    <dbReference type="NCBI Taxonomy" id="1121326"/>
    <lineage>
        <taxon>Bacteria</taxon>
        <taxon>Bacillati</taxon>
        <taxon>Bacillota</taxon>
        <taxon>Clostridia</taxon>
        <taxon>Eubacteriales</taxon>
        <taxon>Clostridiaceae</taxon>
        <taxon>Clostridium</taxon>
    </lineage>
</organism>
<dbReference type="PATRIC" id="fig|1121326.3.peg.4570"/>
<evidence type="ECO:0000256" key="2">
    <source>
        <dbReference type="ARBA" id="ARBA00015953"/>
    </source>
</evidence>
<dbReference type="InterPro" id="IPR027417">
    <property type="entry name" value="P-loop_NTPase"/>
</dbReference>
<dbReference type="GO" id="GO:0003924">
    <property type="term" value="F:GTPase activity"/>
    <property type="evidence" value="ECO:0007669"/>
    <property type="project" value="InterPro"/>
</dbReference>
<dbReference type="InterPro" id="IPR004161">
    <property type="entry name" value="EFTu-like_2"/>
</dbReference>
<dbReference type="InterPro" id="IPR005225">
    <property type="entry name" value="Small_GTP-bd"/>
</dbReference>
<dbReference type="PROSITE" id="PS51722">
    <property type="entry name" value="G_TR_2"/>
    <property type="match status" value="1"/>
</dbReference>
<dbReference type="InterPro" id="IPR036390">
    <property type="entry name" value="WH_DNA-bd_sf"/>
</dbReference>
<dbReference type="CDD" id="cd04171">
    <property type="entry name" value="SelB"/>
    <property type="match status" value="1"/>
</dbReference>
<comment type="subcellular location">
    <subcellularLocation>
        <location evidence="1">Cytoplasm</location>
    </subcellularLocation>
</comment>
<dbReference type="Pfam" id="PF09107">
    <property type="entry name" value="WHD_3rd_SelB"/>
    <property type="match status" value="1"/>
</dbReference>
<dbReference type="Gene3D" id="2.40.30.10">
    <property type="entry name" value="Translation factors"/>
    <property type="match status" value="2"/>
</dbReference>
<proteinExistence type="predicted"/>
<dbReference type="FunFam" id="3.40.50.300:FF:001064">
    <property type="entry name" value="Selenocysteine-specific translation elongation factor"/>
    <property type="match status" value="1"/>
</dbReference>
<dbReference type="SUPFAM" id="SSF50447">
    <property type="entry name" value="Translation proteins"/>
    <property type="match status" value="1"/>
</dbReference>
<dbReference type="PANTHER" id="PTHR43721">
    <property type="entry name" value="ELONGATION FACTOR TU-RELATED"/>
    <property type="match status" value="1"/>
</dbReference>
<dbReference type="Pfam" id="PF25461">
    <property type="entry name" value="Beta-barrel_SelB"/>
    <property type="match status" value="1"/>
</dbReference>
<dbReference type="Pfam" id="PF03144">
    <property type="entry name" value="GTP_EFTU_D2"/>
    <property type="match status" value="1"/>
</dbReference>
<dbReference type="CDD" id="cd03696">
    <property type="entry name" value="SelB_II"/>
    <property type="match status" value="1"/>
</dbReference>
<keyword evidence="4" id="KW-0547">Nucleotide-binding</keyword>
<dbReference type="SUPFAM" id="SSF50465">
    <property type="entry name" value="EF-Tu/eEF-1alpha/eIF2-gamma C-terminal domain"/>
    <property type="match status" value="1"/>
</dbReference>
<dbReference type="Gene3D" id="1.10.10.2770">
    <property type="match status" value="1"/>
</dbReference>
<sequence length="635" mass="71820">MKHIVIGTAGHIDHGKTTLVKALTGRETDTLKEEKDRGISINLGFTFFDLPSGRRAGIIDVPGHEKFIKNMLAGVSGVDIVLLVIAADEGIMPQTREHFEILQLLNVKKGIIVLTKADLVDEDWMDMIKDDIRKEFKDTFLRDAPIHAVSSRTKEGLDELVNEIDKFTEEVEAKDTQGHFRLPVDRVFSVSGFGTVVTGTVISGSVSEGETVAIYPSKVTAKVRGIQVHDQSVKAAEAGQRCAINISNIKTSDVKRGDVISVENLMEPSLMVDCKLYYLKSAARPLENRQRVRLYHGTSEIICRVAILDKDEVKQGEEAYVQLRLEKPLTAQRNDRFVVRSYSPMYTIGGGTIIEPLSQKAKRFNEEYIEELRVKESGKTENIIENAVKNLSDTYPKVLDILKSLGKNEEDIADKLATLVQGGRIIQLDSGDKAAYLHKDFLDEKIDQMVNILENFHGHNPLKWGMSIAEIRNKVFGRNIKQKIYDELLKYFVDDKKIDIHGHFISLSGFTIKYTEEQKDIRKSIIGSFKNAKFTPPRYVELEASCHDKKSFKMVFDSIVDEDVLVKVSEDCYFLSEDYENAKSLVVSFIKQNGSMTLAQFRDELNTSRKYAMALMENFDGIKLTKRSEDKRILY</sequence>
<evidence type="ECO:0000313" key="11">
    <source>
        <dbReference type="Proteomes" id="UP000076603"/>
    </source>
</evidence>
<feature type="domain" description="Tr-type G" evidence="9">
    <location>
        <begin position="1"/>
        <end position="172"/>
    </location>
</feature>
<dbReference type="OrthoDB" id="9804504at2"/>
<evidence type="ECO:0000256" key="3">
    <source>
        <dbReference type="ARBA" id="ARBA00022490"/>
    </source>
</evidence>
<evidence type="ECO:0000256" key="5">
    <source>
        <dbReference type="ARBA" id="ARBA00022917"/>
    </source>
</evidence>
<dbReference type="PANTHER" id="PTHR43721:SF22">
    <property type="entry name" value="ELONGATION FACTOR TU, MITOCHONDRIAL"/>
    <property type="match status" value="1"/>
</dbReference>
<dbReference type="InterPro" id="IPR000795">
    <property type="entry name" value="T_Tr_GTP-bd_dom"/>
</dbReference>
<dbReference type="InterPro" id="IPR009001">
    <property type="entry name" value="Transl_elong_EF1A/Init_IF2_C"/>
</dbReference>
<dbReference type="InterPro" id="IPR015190">
    <property type="entry name" value="Elong_fac_SelB-wing-hlx_typ-2"/>
</dbReference>
<dbReference type="NCBIfam" id="TIGR00231">
    <property type="entry name" value="small_GTP"/>
    <property type="match status" value="1"/>
</dbReference>
<evidence type="ECO:0000256" key="4">
    <source>
        <dbReference type="ARBA" id="ARBA00022741"/>
    </source>
</evidence>
<dbReference type="PROSITE" id="PS00301">
    <property type="entry name" value="G_TR_1"/>
    <property type="match status" value="1"/>
</dbReference>
<gene>
    <name evidence="10" type="primary">selB</name>
    <name evidence="10" type="ORF">CLMAG_45070</name>
</gene>
<protein>
    <recommendedName>
        <fullName evidence="2">Selenocysteine-specific elongation factor</fullName>
    </recommendedName>
    <alternativeName>
        <fullName evidence="8">SelB translation factor</fullName>
    </alternativeName>
</protein>
<dbReference type="GO" id="GO:0001514">
    <property type="term" value="P:selenocysteine incorporation"/>
    <property type="evidence" value="ECO:0007669"/>
    <property type="project" value="InterPro"/>
</dbReference>
<keyword evidence="5" id="KW-0648">Protein biosynthesis</keyword>
<dbReference type="InterPro" id="IPR036388">
    <property type="entry name" value="WH-like_DNA-bd_sf"/>
</dbReference>
<dbReference type="Proteomes" id="UP000076603">
    <property type="component" value="Unassembled WGS sequence"/>
</dbReference>
<dbReference type="SUPFAM" id="SSF52540">
    <property type="entry name" value="P-loop containing nucleoside triphosphate hydrolases"/>
    <property type="match status" value="1"/>
</dbReference>
<reference evidence="10 11" key="1">
    <citation type="submission" date="2016-04" db="EMBL/GenBank/DDBJ databases">
        <title>Genome sequence of Clostridium magnum DSM 2767.</title>
        <authorList>
            <person name="Poehlein A."/>
            <person name="Uhlig R."/>
            <person name="Fischer R."/>
            <person name="Bahl H."/>
            <person name="Daniel R."/>
        </authorList>
    </citation>
    <scope>NUCLEOTIDE SEQUENCE [LARGE SCALE GENOMIC DNA]</scope>
    <source>
        <strain evidence="10 11">DSM 2767</strain>
    </source>
</reference>
<dbReference type="GO" id="GO:0005525">
    <property type="term" value="F:GTP binding"/>
    <property type="evidence" value="ECO:0007669"/>
    <property type="project" value="UniProtKB-KW"/>
</dbReference>
<dbReference type="STRING" id="1121326.CLMAG_45070"/>
<dbReference type="InterPro" id="IPR004535">
    <property type="entry name" value="Transl_elong_SelB"/>
</dbReference>
<keyword evidence="6" id="KW-0342">GTP-binding</keyword>
<keyword evidence="10" id="KW-0251">Elongation factor</keyword>
<dbReference type="Gene3D" id="1.10.10.10">
    <property type="entry name" value="Winged helix-like DNA-binding domain superfamily/Winged helix DNA-binding domain"/>
    <property type="match status" value="1"/>
</dbReference>
<dbReference type="CDD" id="cd15491">
    <property type="entry name" value="selB_III"/>
    <property type="match status" value="1"/>
</dbReference>
<evidence type="ECO:0000256" key="8">
    <source>
        <dbReference type="ARBA" id="ARBA00031615"/>
    </source>
</evidence>
<dbReference type="Gene3D" id="3.40.50.300">
    <property type="entry name" value="P-loop containing nucleotide triphosphate hydrolases"/>
    <property type="match status" value="1"/>
</dbReference>
<dbReference type="InterPro" id="IPR057335">
    <property type="entry name" value="Beta-barrel_SelB"/>
</dbReference>